<reference evidence="2" key="1">
    <citation type="journal article" date="2019" name="Int. J. Syst. Evol. Microbiol.">
        <title>The Global Catalogue of Microorganisms (GCM) 10K type strain sequencing project: providing services to taxonomists for standard genome sequencing and annotation.</title>
        <authorList>
            <consortium name="The Broad Institute Genomics Platform"/>
            <consortium name="The Broad Institute Genome Sequencing Center for Infectious Disease"/>
            <person name="Wu L."/>
            <person name="Ma J."/>
        </authorList>
    </citation>
    <scope>NUCLEOTIDE SEQUENCE [LARGE SCALE GENOMIC DNA]</scope>
    <source>
        <strain evidence="2">JCM 17688</strain>
    </source>
</reference>
<accession>A0ABP8JK06</accession>
<organism evidence="1 2">
    <name type="scientific">Tsukamurella soli</name>
    <dbReference type="NCBI Taxonomy" id="644556"/>
    <lineage>
        <taxon>Bacteria</taxon>
        <taxon>Bacillati</taxon>
        <taxon>Actinomycetota</taxon>
        <taxon>Actinomycetes</taxon>
        <taxon>Mycobacteriales</taxon>
        <taxon>Tsukamurellaceae</taxon>
        <taxon>Tsukamurella</taxon>
    </lineage>
</organism>
<evidence type="ECO:0000313" key="1">
    <source>
        <dbReference type="EMBL" id="GAA4391815.1"/>
    </source>
</evidence>
<comment type="caution">
    <text evidence="1">The sequence shown here is derived from an EMBL/GenBank/DDBJ whole genome shotgun (WGS) entry which is preliminary data.</text>
</comment>
<protein>
    <submittedName>
        <fullName evidence="1">Uncharacterized protein</fullName>
    </submittedName>
</protein>
<dbReference type="EMBL" id="BAABFR010000026">
    <property type="protein sequence ID" value="GAA4391815.1"/>
    <property type="molecule type" value="Genomic_DNA"/>
</dbReference>
<proteinExistence type="predicted"/>
<keyword evidence="2" id="KW-1185">Reference proteome</keyword>
<evidence type="ECO:0000313" key="2">
    <source>
        <dbReference type="Proteomes" id="UP001500635"/>
    </source>
</evidence>
<dbReference type="Proteomes" id="UP001500635">
    <property type="component" value="Unassembled WGS sequence"/>
</dbReference>
<gene>
    <name evidence="1" type="ORF">GCM10023147_21080</name>
</gene>
<sequence length="133" mass="14580">MIHSRATVRLPRFDSVGAHVLTHTTLTDWGTAMSLPAFCIDGSARTFPCAGFAEPWNGFAVPLVSAQTLYDFIAELNTLQSDVVYGIARAEDSMTLLDMASDGGCNDMLGYFQRVAPDLYAVDGFRLWVVDHE</sequence>
<name>A0ABP8JK06_9ACTN</name>